<dbReference type="STRING" id="1217970.SAMN05444002_2771"/>
<dbReference type="Pfam" id="PF02780">
    <property type="entry name" value="Transketolase_C"/>
    <property type="match status" value="1"/>
</dbReference>
<feature type="domain" description="Transketolase-like pyrimidine-binding" evidence="1">
    <location>
        <begin position="11"/>
        <end position="172"/>
    </location>
</feature>
<evidence type="ECO:0000313" key="3">
    <source>
        <dbReference type="Proteomes" id="UP000184932"/>
    </source>
</evidence>
<dbReference type="PANTHER" id="PTHR43825:SF1">
    <property type="entry name" value="TRANSKETOLASE-LIKE PYRIMIDINE-BINDING DOMAIN-CONTAINING PROTEIN"/>
    <property type="match status" value="1"/>
</dbReference>
<dbReference type="SUPFAM" id="SSF52518">
    <property type="entry name" value="Thiamin diphosphate-binding fold (THDP-binding)"/>
    <property type="match status" value="1"/>
</dbReference>
<dbReference type="InterPro" id="IPR009014">
    <property type="entry name" value="Transketo_C/PFOR_II"/>
</dbReference>
<keyword evidence="3" id="KW-1185">Reference proteome</keyword>
<gene>
    <name evidence="2" type="ORF">SAMN05444002_2771</name>
</gene>
<dbReference type="Pfam" id="PF02779">
    <property type="entry name" value="Transket_pyr"/>
    <property type="match status" value="1"/>
</dbReference>
<dbReference type="InterPro" id="IPR051157">
    <property type="entry name" value="PDH/Transketolase"/>
</dbReference>
<dbReference type="PANTHER" id="PTHR43825">
    <property type="entry name" value="PYRUVATE DEHYDROGENASE E1 COMPONENT"/>
    <property type="match status" value="1"/>
</dbReference>
<proteinExistence type="predicted"/>
<evidence type="ECO:0000259" key="1">
    <source>
        <dbReference type="SMART" id="SM00861"/>
    </source>
</evidence>
<dbReference type="CDD" id="cd07033">
    <property type="entry name" value="TPP_PYR_DXS_TK_like"/>
    <property type="match status" value="1"/>
</dbReference>
<accession>A0A1N6GU88</accession>
<evidence type="ECO:0000313" key="2">
    <source>
        <dbReference type="EMBL" id="SIO10905.1"/>
    </source>
</evidence>
<dbReference type="SUPFAM" id="SSF52922">
    <property type="entry name" value="TK C-terminal domain-like"/>
    <property type="match status" value="1"/>
</dbReference>
<dbReference type="SMART" id="SM00861">
    <property type="entry name" value="Transket_pyr"/>
    <property type="match status" value="1"/>
</dbReference>
<reference evidence="3" key="1">
    <citation type="submission" date="2016-11" db="EMBL/GenBank/DDBJ databases">
        <authorList>
            <person name="Varghese N."/>
            <person name="Submissions S."/>
        </authorList>
    </citation>
    <scope>NUCLEOTIDE SEQUENCE [LARGE SCALE GENOMIC DNA]</scope>
    <source>
        <strain evidence="3">DSM 29440</strain>
    </source>
</reference>
<sequence length="313" mass="33682">MTLLATATTETAPFDAISEGICERNSDVMFMTADLQPYVDLFAVPKRFPDQFLDVGMAEQNLLSVGAGISKAGYVPVATTFACYASRRAFDQMVICMGTGPRTCVVVGFTPGITSPARIHHQSTEDLAMTRAIPHATVIDPADSTEFAQAMNAAVERGGLVYMRGLRGRVAKLFDPETYRFEIGKTHELKDGGGVGIISTGSATEWVLEASRLLDEAGVEHGVLHVPTLKPARHEEIWAFCEGRKNVFTVENHNIVGGLGGLVAEVMADNGGGPRLKRLGVPDHWAPGGSLGYIREQLGLDSETLMKTFRDAA</sequence>
<organism evidence="2 3">
    <name type="scientific">Vannielia litorea</name>
    <dbReference type="NCBI Taxonomy" id="1217970"/>
    <lineage>
        <taxon>Bacteria</taxon>
        <taxon>Pseudomonadati</taxon>
        <taxon>Pseudomonadota</taxon>
        <taxon>Alphaproteobacteria</taxon>
        <taxon>Rhodobacterales</taxon>
        <taxon>Paracoccaceae</taxon>
        <taxon>Vannielia</taxon>
    </lineage>
</organism>
<dbReference type="Proteomes" id="UP000184932">
    <property type="component" value="Unassembled WGS sequence"/>
</dbReference>
<dbReference type="Gene3D" id="3.40.50.970">
    <property type="match status" value="1"/>
</dbReference>
<dbReference type="OrthoDB" id="8732661at2"/>
<protein>
    <submittedName>
        <fullName evidence="2">Transketolase subunit B</fullName>
    </submittedName>
</protein>
<dbReference type="InterPro" id="IPR005475">
    <property type="entry name" value="Transketolase-like_Pyr-bd"/>
</dbReference>
<dbReference type="Gene3D" id="3.40.50.920">
    <property type="match status" value="1"/>
</dbReference>
<name>A0A1N6GU88_9RHOB</name>
<dbReference type="EMBL" id="FSRL01000001">
    <property type="protein sequence ID" value="SIO10905.1"/>
    <property type="molecule type" value="Genomic_DNA"/>
</dbReference>
<dbReference type="InterPro" id="IPR029061">
    <property type="entry name" value="THDP-binding"/>
</dbReference>
<dbReference type="RefSeq" id="WP_074256751.1">
    <property type="nucleotide sequence ID" value="NZ_FSRL01000001.1"/>
</dbReference>
<dbReference type="InterPro" id="IPR033248">
    <property type="entry name" value="Transketolase_C"/>
</dbReference>
<dbReference type="AlphaFoldDB" id="A0A1N6GU88"/>